<evidence type="ECO:0000256" key="1">
    <source>
        <dbReference type="SAM" id="Phobius"/>
    </source>
</evidence>
<sequence>MFLIIIIALLISYFCLLLIYGIFVNFFIAQIINFNYLNYY</sequence>
<keyword evidence="1" id="KW-0812">Transmembrane</keyword>
<dbReference type="EMBL" id="MN739913">
    <property type="protein sequence ID" value="QHT77000.1"/>
    <property type="molecule type" value="Genomic_DNA"/>
</dbReference>
<organism evidence="2">
    <name type="scientific">viral metagenome</name>
    <dbReference type="NCBI Taxonomy" id="1070528"/>
    <lineage>
        <taxon>unclassified sequences</taxon>
        <taxon>metagenomes</taxon>
        <taxon>organismal metagenomes</taxon>
    </lineage>
</organism>
<evidence type="ECO:0000313" key="2">
    <source>
        <dbReference type="EMBL" id="QHT77000.1"/>
    </source>
</evidence>
<keyword evidence="1" id="KW-0472">Membrane</keyword>
<name>A0A6C0H9F7_9ZZZZ</name>
<dbReference type="AlphaFoldDB" id="A0A6C0H9F7"/>
<feature type="transmembrane region" description="Helical" evidence="1">
    <location>
        <begin position="7"/>
        <end position="32"/>
    </location>
</feature>
<proteinExistence type="predicted"/>
<protein>
    <submittedName>
        <fullName evidence="2">Uncharacterized protein</fullName>
    </submittedName>
</protein>
<accession>A0A6C0H9F7</accession>
<reference evidence="2" key="1">
    <citation type="journal article" date="2020" name="Nature">
        <title>Giant virus diversity and host interactions through global metagenomics.</title>
        <authorList>
            <person name="Schulz F."/>
            <person name="Roux S."/>
            <person name="Paez-Espino D."/>
            <person name="Jungbluth S."/>
            <person name="Walsh D.A."/>
            <person name="Denef V.J."/>
            <person name="McMahon K.D."/>
            <person name="Konstantinidis K.T."/>
            <person name="Eloe-Fadrosh E.A."/>
            <person name="Kyrpides N.C."/>
            <person name="Woyke T."/>
        </authorList>
    </citation>
    <scope>NUCLEOTIDE SEQUENCE</scope>
    <source>
        <strain evidence="2">GVMAG-M-3300023179-82</strain>
    </source>
</reference>
<keyword evidence="1" id="KW-1133">Transmembrane helix</keyword>